<dbReference type="GeneID" id="20675740"/>
<proteinExistence type="predicted"/>
<reference evidence="2 3" key="1">
    <citation type="journal article" date="2012" name="New Phytol.">
        <title>Insight into trade-off between wood decay and parasitism from the genome of a fungal forest pathogen.</title>
        <authorList>
            <person name="Olson A."/>
            <person name="Aerts A."/>
            <person name="Asiegbu F."/>
            <person name="Belbahri L."/>
            <person name="Bouzid O."/>
            <person name="Broberg A."/>
            <person name="Canback B."/>
            <person name="Coutinho P.M."/>
            <person name="Cullen D."/>
            <person name="Dalman K."/>
            <person name="Deflorio G."/>
            <person name="van Diepen L.T."/>
            <person name="Dunand C."/>
            <person name="Duplessis S."/>
            <person name="Durling M."/>
            <person name="Gonthier P."/>
            <person name="Grimwood J."/>
            <person name="Fossdal C.G."/>
            <person name="Hansson D."/>
            <person name="Henrissat B."/>
            <person name="Hietala A."/>
            <person name="Himmelstrand K."/>
            <person name="Hoffmeister D."/>
            <person name="Hogberg N."/>
            <person name="James T.Y."/>
            <person name="Karlsson M."/>
            <person name="Kohler A."/>
            <person name="Kues U."/>
            <person name="Lee Y.H."/>
            <person name="Lin Y.C."/>
            <person name="Lind M."/>
            <person name="Lindquist E."/>
            <person name="Lombard V."/>
            <person name="Lucas S."/>
            <person name="Lunden K."/>
            <person name="Morin E."/>
            <person name="Murat C."/>
            <person name="Park J."/>
            <person name="Raffaello T."/>
            <person name="Rouze P."/>
            <person name="Salamov A."/>
            <person name="Schmutz J."/>
            <person name="Solheim H."/>
            <person name="Stahlberg J."/>
            <person name="Velez H."/>
            <person name="de Vries R.P."/>
            <person name="Wiebenga A."/>
            <person name="Woodward S."/>
            <person name="Yakovlev I."/>
            <person name="Garbelotto M."/>
            <person name="Martin F."/>
            <person name="Grigoriev I.V."/>
            <person name="Stenlid J."/>
        </authorList>
    </citation>
    <scope>NUCLEOTIDE SEQUENCE [LARGE SCALE GENOMIC DNA]</scope>
    <source>
        <strain evidence="2 3">TC 32-1</strain>
    </source>
</reference>
<dbReference type="EMBL" id="KI925454">
    <property type="protein sequence ID" value="ETW86431.1"/>
    <property type="molecule type" value="Genomic_DNA"/>
</dbReference>
<dbReference type="Proteomes" id="UP000030671">
    <property type="component" value="Unassembled WGS sequence"/>
</dbReference>
<dbReference type="RefSeq" id="XP_009540454.1">
    <property type="nucleotide sequence ID" value="XM_009542159.1"/>
</dbReference>
<dbReference type="InParanoid" id="W4KN14"/>
<evidence type="ECO:0000313" key="3">
    <source>
        <dbReference type="Proteomes" id="UP000030671"/>
    </source>
</evidence>
<sequence>MRRIEPHHPSIASVLTQAQVYPWVQPRRHPRRRRHPRSTPHRPRYPPQLDEDYLMKTVDYRDAASPCPQPRSSFALAPALFDDSAALDIAHYEEPTTATTTDENATAPMIPATAGARSKKMKTICARVVNLIHAVSLKCRGLHRVKKVDRGSNFDLDA</sequence>
<feature type="compositionally biased region" description="Basic residues" evidence="1">
    <location>
        <begin position="26"/>
        <end position="44"/>
    </location>
</feature>
<evidence type="ECO:0000313" key="2">
    <source>
        <dbReference type="EMBL" id="ETW86431.1"/>
    </source>
</evidence>
<dbReference type="KEGG" id="hir:HETIRDRAFT_447205"/>
<keyword evidence="3" id="KW-1185">Reference proteome</keyword>
<evidence type="ECO:0000256" key="1">
    <source>
        <dbReference type="SAM" id="MobiDB-lite"/>
    </source>
</evidence>
<dbReference type="AlphaFoldDB" id="W4KN14"/>
<name>W4KN14_HETIT</name>
<dbReference type="HOGENOM" id="CLU_1669589_0_0_1"/>
<organism evidence="2 3">
    <name type="scientific">Heterobasidion irregulare (strain TC 32-1)</name>
    <dbReference type="NCBI Taxonomy" id="747525"/>
    <lineage>
        <taxon>Eukaryota</taxon>
        <taxon>Fungi</taxon>
        <taxon>Dikarya</taxon>
        <taxon>Basidiomycota</taxon>
        <taxon>Agaricomycotina</taxon>
        <taxon>Agaricomycetes</taxon>
        <taxon>Russulales</taxon>
        <taxon>Bondarzewiaceae</taxon>
        <taxon>Heterobasidion</taxon>
        <taxon>Heterobasidion annosum species complex</taxon>
    </lineage>
</organism>
<feature type="region of interest" description="Disordered" evidence="1">
    <location>
        <begin position="22"/>
        <end position="49"/>
    </location>
</feature>
<protein>
    <submittedName>
        <fullName evidence="2">Uncharacterized protein</fullName>
    </submittedName>
</protein>
<accession>W4KN14</accession>
<gene>
    <name evidence="2" type="ORF">HETIRDRAFT_447205</name>
</gene>